<dbReference type="NCBIfam" id="TIGR02370">
    <property type="entry name" value="pyl_corrinoid"/>
    <property type="match status" value="1"/>
</dbReference>
<evidence type="ECO:0000256" key="1">
    <source>
        <dbReference type="ARBA" id="ARBA00010854"/>
    </source>
</evidence>
<dbReference type="InterPro" id="IPR036594">
    <property type="entry name" value="Meth_synthase_dom"/>
</dbReference>
<dbReference type="Gene3D" id="1.10.1240.10">
    <property type="entry name" value="Methionine synthase domain"/>
    <property type="match status" value="1"/>
</dbReference>
<dbReference type="FunFam" id="3.40.50.280:FF:000003">
    <property type="entry name" value="Dimethylamine methyltransferase corrinoid protein"/>
    <property type="match status" value="1"/>
</dbReference>
<dbReference type="SUPFAM" id="SSF47644">
    <property type="entry name" value="Methionine synthase domain"/>
    <property type="match status" value="1"/>
</dbReference>
<dbReference type="GO" id="GO:0005829">
    <property type="term" value="C:cytosol"/>
    <property type="evidence" value="ECO:0007669"/>
    <property type="project" value="TreeGrafter"/>
</dbReference>
<dbReference type="InterPro" id="IPR036724">
    <property type="entry name" value="Cobalamin-bd_sf"/>
</dbReference>
<dbReference type="Gene3D" id="3.40.50.280">
    <property type="entry name" value="Cobalamin-binding domain"/>
    <property type="match status" value="1"/>
</dbReference>
<gene>
    <name evidence="6" type="ORF">XD66_0166</name>
</gene>
<organism evidence="6 7">
    <name type="scientific">Thermacetogenium phaeum</name>
    <dbReference type="NCBI Taxonomy" id="85874"/>
    <lineage>
        <taxon>Bacteria</taxon>
        <taxon>Bacillati</taxon>
        <taxon>Bacillota</taxon>
        <taxon>Clostridia</taxon>
        <taxon>Thermoanaerobacterales</taxon>
        <taxon>Thermoanaerobacteraceae</taxon>
        <taxon>Thermacetogenium</taxon>
    </lineage>
</organism>
<dbReference type="OMA" id="MMCANAM"/>
<dbReference type="EMBL" id="LGFO01000009">
    <property type="protein sequence ID" value="KUK37133.1"/>
    <property type="molecule type" value="Genomic_DNA"/>
</dbReference>
<proteinExistence type="inferred from homology"/>
<evidence type="ECO:0000259" key="4">
    <source>
        <dbReference type="PROSITE" id="PS51332"/>
    </source>
</evidence>
<dbReference type="CDD" id="cd02070">
    <property type="entry name" value="corrinoid_protein_B12-BD"/>
    <property type="match status" value="1"/>
</dbReference>
<dbReference type="GO" id="GO:0050897">
    <property type="term" value="F:cobalt ion binding"/>
    <property type="evidence" value="ECO:0007669"/>
    <property type="project" value="InterPro"/>
</dbReference>
<dbReference type="GO" id="GO:0008705">
    <property type="term" value="F:methionine synthase activity"/>
    <property type="evidence" value="ECO:0007669"/>
    <property type="project" value="TreeGrafter"/>
</dbReference>
<dbReference type="PANTHER" id="PTHR45833">
    <property type="entry name" value="METHIONINE SYNTHASE"/>
    <property type="match status" value="1"/>
</dbReference>
<protein>
    <submittedName>
        <fullName evidence="6">Trimethylamine corrinoid protein 1</fullName>
    </submittedName>
</protein>
<dbReference type="Proteomes" id="UP000053326">
    <property type="component" value="Unassembled WGS sequence"/>
</dbReference>
<dbReference type="GO" id="GO:0015948">
    <property type="term" value="P:methanogenesis"/>
    <property type="evidence" value="ECO:0007669"/>
    <property type="project" value="InterPro"/>
</dbReference>
<dbReference type="SUPFAM" id="SSF52242">
    <property type="entry name" value="Cobalamin (vitamin B12)-binding domain"/>
    <property type="match status" value="1"/>
</dbReference>
<keyword evidence="2" id="KW-0479">Metal-binding</keyword>
<dbReference type="PROSITE" id="PS51332">
    <property type="entry name" value="B12_BINDING"/>
    <property type="match status" value="1"/>
</dbReference>
<dbReference type="InterPro" id="IPR006158">
    <property type="entry name" value="Cobalamin-bd"/>
</dbReference>
<reference evidence="7" key="1">
    <citation type="journal article" date="2015" name="MBio">
        <title>Genome-Resolved Metagenomic Analysis Reveals Roles for Candidate Phyla and Other Microbial Community Members in Biogeochemical Transformations in Oil Reservoirs.</title>
        <authorList>
            <person name="Hu P."/>
            <person name="Tom L."/>
            <person name="Singh A."/>
            <person name="Thomas B.C."/>
            <person name="Baker B.J."/>
            <person name="Piceno Y.M."/>
            <person name="Andersen G.L."/>
            <person name="Banfield J.F."/>
        </authorList>
    </citation>
    <scope>NUCLEOTIDE SEQUENCE [LARGE SCALE GENOMIC DNA]</scope>
</reference>
<evidence type="ECO:0000256" key="2">
    <source>
        <dbReference type="ARBA" id="ARBA00022723"/>
    </source>
</evidence>
<dbReference type="GO" id="GO:0031419">
    <property type="term" value="F:cobalamin binding"/>
    <property type="evidence" value="ECO:0007669"/>
    <property type="project" value="InterPro"/>
</dbReference>
<dbReference type="SMART" id="SM01018">
    <property type="entry name" value="B12-binding_2"/>
    <property type="match status" value="1"/>
</dbReference>
<dbReference type="Pfam" id="PF02310">
    <property type="entry name" value="B12-binding"/>
    <property type="match status" value="1"/>
</dbReference>
<comment type="caution">
    <text evidence="6">The sequence shown here is derived from an EMBL/GenBank/DDBJ whole genome shotgun (WGS) entry which is preliminary data.</text>
</comment>
<name>A0A117LBN9_9THEO</name>
<dbReference type="InterPro" id="IPR012741">
    <property type="entry name" value="Corrinoid_p"/>
</dbReference>
<accession>A0A117LBN9</accession>
<evidence type="ECO:0000256" key="3">
    <source>
        <dbReference type="ARBA" id="ARBA00023285"/>
    </source>
</evidence>
<evidence type="ECO:0000259" key="5">
    <source>
        <dbReference type="PROSITE" id="PS51337"/>
    </source>
</evidence>
<dbReference type="PROSITE" id="PS51337">
    <property type="entry name" value="B12_BINDING_NTER"/>
    <property type="match status" value="1"/>
</dbReference>
<dbReference type="PANTHER" id="PTHR45833:SF1">
    <property type="entry name" value="METHIONINE SYNTHASE"/>
    <property type="match status" value="1"/>
</dbReference>
<dbReference type="InterPro" id="IPR050554">
    <property type="entry name" value="Met_Synthase/Corrinoid"/>
</dbReference>
<feature type="domain" description="B12-binding N-terminal" evidence="5">
    <location>
        <begin position="1"/>
        <end position="88"/>
    </location>
</feature>
<comment type="similarity">
    <text evidence="1">Belongs to the methylamine corrinoid protein family.</text>
</comment>
<dbReference type="AlphaFoldDB" id="A0A117LBN9"/>
<dbReference type="Pfam" id="PF02607">
    <property type="entry name" value="B12-binding_2"/>
    <property type="match status" value="1"/>
</dbReference>
<evidence type="ECO:0000313" key="6">
    <source>
        <dbReference type="EMBL" id="KUK37133.1"/>
    </source>
</evidence>
<sequence length="212" mass="22124">MGKFDAIQQAVIEGDVERVKNLAAGLLAAGENPLAIIEEGLIAGMNVVGVRFKEGDMFVPEVMMCANAMNAGVEVVKPSVQGEKIKSAGVVVIGTVKGDLHDIGKNLVSMILRSAGFEVIDLGVDNPPEKFVAAINEHNPHIVGMSALLTTTMPAMKETIDAITEAGLRDKVKIIVGGAPVSREFAGEIGADGYGDDAISARDVCLELAGQQ</sequence>
<evidence type="ECO:0000313" key="7">
    <source>
        <dbReference type="Proteomes" id="UP000053326"/>
    </source>
</evidence>
<keyword evidence="3" id="KW-0170">Cobalt</keyword>
<dbReference type="GO" id="GO:0046653">
    <property type="term" value="P:tetrahydrofolate metabolic process"/>
    <property type="evidence" value="ECO:0007669"/>
    <property type="project" value="TreeGrafter"/>
</dbReference>
<dbReference type="GO" id="GO:0050667">
    <property type="term" value="P:homocysteine metabolic process"/>
    <property type="evidence" value="ECO:0007669"/>
    <property type="project" value="TreeGrafter"/>
</dbReference>
<dbReference type="InterPro" id="IPR003759">
    <property type="entry name" value="Cbl-bd_cap"/>
</dbReference>
<feature type="domain" description="B12-binding" evidence="4">
    <location>
        <begin position="88"/>
        <end position="212"/>
    </location>
</feature>